<name>A0ABX2E216_9FLAO</name>
<dbReference type="NCBIfam" id="TIGR01200">
    <property type="entry name" value="GLPGLI"/>
    <property type="match status" value="1"/>
</dbReference>
<proteinExistence type="predicted"/>
<gene>
    <name evidence="1" type="ORF">HNV10_02475</name>
</gene>
<dbReference type="InterPro" id="IPR005901">
    <property type="entry name" value="GLPGLI"/>
</dbReference>
<dbReference type="EMBL" id="JABRWQ010000001">
    <property type="protein sequence ID" value="NRD22088.1"/>
    <property type="molecule type" value="Genomic_DNA"/>
</dbReference>
<dbReference type="Pfam" id="PF09697">
    <property type="entry name" value="Porph_ging"/>
    <property type="match status" value="1"/>
</dbReference>
<protein>
    <submittedName>
        <fullName evidence="1">GLPGLI family protein</fullName>
    </submittedName>
</protein>
<comment type="caution">
    <text evidence="1">The sequence shown here is derived from an EMBL/GenBank/DDBJ whole genome shotgun (WGS) entry which is preliminary data.</text>
</comment>
<sequence>MKNYILIICLIGTYALSAQNKGKVTYRIEAIKDSIEKSFENLKNSEAKNRALQMFQDSQPVEGYLVFNDSVSIYNVEPKIDIPGWNNGSDGLIITRSKMNISWSLAGGNSTHYNDMSRDFIINQNKIMGPTVRVIQKPKEWTITEESKVIDGYTCYLATIDKLNDKKLKAWYTPEIPVKHGPKGFHGLPGLIMEIEDVIYLWKAIKIDFDSPEADDILEPVEGDLMTKEEFKEFCGNPFTED</sequence>
<evidence type="ECO:0000313" key="2">
    <source>
        <dbReference type="Proteomes" id="UP000805085"/>
    </source>
</evidence>
<accession>A0ABX2E216</accession>
<evidence type="ECO:0000313" key="1">
    <source>
        <dbReference type="EMBL" id="NRD22088.1"/>
    </source>
</evidence>
<organism evidence="1 2">
    <name type="scientific">Winogradskyella litoriviva</name>
    <dbReference type="NCBI Taxonomy" id="1220182"/>
    <lineage>
        <taxon>Bacteria</taxon>
        <taxon>Pseudomonadati</taxon>
        <taxon>Bacteroidota</taxon>
        <taxon>Flavobacteriia</taxon>
        <taxon>Flavobacteriales</taxon>
        <taxon>Flavobacteriaceae</taxon>
        <taxon>Winogradskyella</taxon>
    </lineage>
</organism>
<dbReference type="RefSeq" id="WP_173299738.1">
    <property type="nucleotide sequence ID" value="NZ_JABRWQ010000001.1"/>
</dbReference>
<reference evidence="1 2" key="1">
    <citation type="journal article" date="2015" name="Int. J. Syst. Evol. Microbiol.">
        <title>Winogradskyella litoriviva sp. nov., isolated from coastal seawater.</title>
        <authorList>
            <person name="Nedashkovskaya O.I."/>
            <person name="Kukhlevskiy A.D."/>
            <person name="Zhukova N.V."/>
            <person name="Kim S.J."/>
            <person name="Rhee S.K."/>
            <person name="Mikhailov V.V."/>
        </authorList>
    </citation>
    <scope>NUCLEOTIDE SEQUENCE [LARGE SCALE GENOMIC DNA]</scope>
    <source>
        <strain evidence="1 2">KMM6491</strain>
    </source>
</reference>
<keyword evidence="2" id="KW-1185">Reference proteome</keyword>
<dbReference type="Proteomes" id="UP000805085">
    <property type="component" value="Unassembled WGS sequence"/>
</dbReference>